<protein>
    <submittedName>
        <fullName evidence="1">Uncharacterized protein</fullName>
    </submittedName>
</protein>
<dbReference type="EMBL" id="CP056775">
    <property type="protein sequence ID" value="QRR00119.1"/>
    <property type="molecule type" value="Genomic_DNA"/>
</dbReference>
<dbReference type="RefSeq" id="WP_204660879.1">
    <property type="nucleotide sequence ID" value="NZ_CP056775.1"/>
</dbReference>
<evidence type="ECO:0000313" key="2">
    <source>
        <dbReference type="Proteomes" id="UP000612680"/>
    </source>
</evidence>
<evidence type="ECO:0000313" key="1">
    <source>
        <dbReference type="EMBL" id="QRR00119.1"/>
    </source>
</evidence>
<name>A0ABX7I2R5_9BACT</name>
<proteinExistence type="predicted"/>
<organism evidence="1 2">
    <name type="scientific">Dyadobacter sandarakinus</name>
    <dbReference type="NCBI Taxonomy" id="2747268"/>
    <lineage>
        <taxon>Bacteria</taxon>
        <taxon>Pseudomonadati</taxon>
        <taxon>Bacteroidota</taxon>
        <taxon>Cytophagia</taxon>
        <taxon>Cytophagales</taxon>
        <taxon>Spirosomataceae</taxon>
        <taxon>Dyadobacter</taxon>
    </lineage>
</organism>
<keyword evidence="2" id="KW-1185">Reference proteome</keyword>
<sequence length="72" mass="8466">MSDYHRRRDLLVNQYIVDHQQLLLVHDAEMTIIFGQGRAAEMELLRRQALEWIALSLALANQLMALDKEFIE</sequence>
<gene>
    <name evidence="1" type="ORF">HWI92_03940</name>
</gene>
<accession>A0ABX7I2R5</accession>
<dbReference type="Proteomes" id="UP000612680">
    <property type="component" value="Chromosome"/>
</dbReference>
<reference evidence="1 2" key="1">
    <citation type="submission" date="2020-06" db="EMBL/GenBank/DDBJ databases">
        <title>Dyadobacter sandarakinus sp. nov., isolated from the soil of the Arctic Yellow River Station.</title>
        <authorList>
            <person name="Zhang Y."/>
            <person name="Peng F."/>
        </authorList>
    </citation>
    <scope>NUCLEOTIDE SEQUENCE [LARGE SCALE GENOMIC DNA]</scope>
    <source>
        <strain evidence="1 2">Q3-56</strain>
    </source>
</reference>